<dbReference type="EMBL" id="CP029186">
    <property type="protein sequence ID" value="AWH85996.1"/>
    <property type="molecule type" value="Genomic_DNA"/>
</dbReference>
<dbReference type="AlphaFoldDB" id="A0A2S1R043"/>
<keyword evidence="1" id="KW-0808">Transferase</keyword>
<dbReference type="KEGG" id="falb:HYN59_13150"/>
<name>A0A2S1R043_9FLAO</name>
<accession>A0A2S1R043</accession>
<dbReference type="Proteomes" id="UP000244929">
    <property type="component" value="Chromosome"/>
</dbReference>
<gene>
    <name evidence="1" type="ORF">HYN59_13150</name>
</gene>
<dbReference type="Gene3D" id="3.10.450.50">
    <property type="match status" value="1"/>
</dbReference>
<evidence type="ECO:0000313" key="1">
    <source>
        <dbReference type="EMBL" id="AWH85996.1"/>
    </source>
</evidence>
<keyword evidence="2" id="KW-1185">Reference proteome</keyword>
<reference evidence="1 2" key="1">
    <citation type="submission" date="2018-04" db="EMBL/GenBank/DDBJ databases">
        <title>Genome sequencing of Flavobacterium sp. HYN0059.</title>
        <authorList>
            <person name="Yi H."/>
            <person name="Baek C."/>
        </authorList>
    </citation>
    <scope>NUCLEOTIDE SEQUENCE [LARGE SCALE GENOMIC DNA]</scope>
    <source>
        <strain evidence="1 2">HYN0059</strain>
    </source>
</reference>
<dbReference type="GO" id="GO:0008168">
    <property type="term" value="F:methyltransferase activity"/>
    <property type="evidence" value="ECO:0007669"/>
    <property type="project" value="UniProtKB-KW"/>
</dbReference>
<dbReference type="OrthoDB" id="117186at2"/>
<organism evidence="1 2">
    <name type="scientific">Flavobacterium album</name>
    <dbReference type="NCBI Taxonomy" id="2175091"/>
    <lineage>
        <taxon>Bacteria</taxon>
        <taxon>Pseudomonadati</taxon>
        <taxon>Bacteroidota</taxon>
        <taxon>Flavobacteriia</taxon>
        <taxon>Flavobacteriales</taxon>
        <taxon>Flavobacteriaceae</taxon>
        <taxon>Flavobacterium</taxon>
    </lineage>
</organism>
<proteinExistence type="predicted"/>
<dbReference type="SUPFAM" id="SSF54427">
    <property type="entry name" value="NTF2-like"/>
    <property type="match status" value="1"/>
</dbReference>
<evidence type="ECO:0000313" key="2">
    <source>
        <dbReference type="Proteomes" id="UP000244929"/>
    </source>
</evidence>
<dbReference type="RefSeq" id="WP_108778698.1">
    <property type="nucleotide sequence ID" value="NZ_CP029186.1"/>
</dbReference>
<sequence>MKKILLLAISVVAMQLEAQESDIKKSIDIFFEGLHSGDTLKIKSVCADKMILQSVMESLKGSKFSHEDISEFYKSIASIPKDMKIEERLLKYKIQVDGSMAHAWTPYEFYINGKLSHSGVNSFQFYKDNGVWKIVYIIDTRRAPQPPKGE</sequence>
<dbReference type="GO" id="GO:0032259">
    <property type="term" value="P:methylation"/>
    <property type="evidence" value="ECO:0007669"/>
    <property type="project" value="UniProtKB-KW"/>
</dbReference>
<dbReference type="InterPro" id="IPR032710">
    <property type="entry name" value="NTF2-like_dom_sf"/>
</dbReference>
<keyword evidence="1" id="KW-0489">Methyltransferase</keyword>
<protein>
    <submittedName>
        <fullName evidence="1">3-methyl-2-oxobutanoate hydroxymethyltransferase</fullName>
    </submittedName>
</protein>